<dbReference type="CDD" id="cd08183">
    <property type="entry name" value="Fe-ADH-like"/>
    <property type="match status" value="1"/>
</dbReference>
<dbReference type="EMBL" id="UOFU01000392">
    <property type="protein sequence ID" value="VAX04784.1"/>
    <property type="molecule type" value="Genomic_DNA"/>
</dbReference>
<dbReference type="InterPro" id="IPR039697">
    <property type="entry name" value="Alcohol_dehydrogenase_Fe"/>
</dbReference>
<evidence type="ECO:0000259" key="4">
    <source>
        <dbReference type="Pfam" id="PF25137"/>
    </source>
</evidence>
<reference evidence="5" key="1">
    <citation type="submission" date="2018-06" db="EMBL/GenBank/DDBJ databases">
        <authorList>
            <person name="Zhirakovskaya E."/>
        </authorList>
    </citation>
    <scope>NUCLEOTIDE SEQUENCE</scope>
</reference>
<name>A0A3B1AYF8_9ZZZZ</name>
<dbReference type="EC" id="1.1.1.1" evidence="5"/>
<dbReference type="Gene3D" id="3.40.50.1970">
    <property type="match status" value="1"/>
</dbReference>
<dbReference type="SUPFAM" id="SSF56796">
    <property type="entry name" value="Dehydroquinate synthase-like"/>
    <property type="match status" value="1"/>
</dbReference>
<accession>A0A3B1AYF8</accession>
<evidence type="ECO:0000256" key="2">
    <source>
        <dbReference type="ARBA" id="ARBA00023002"/>
    </source>
</evidence>
<keyword evidence="2 5" id="KW-0560">Oxidoreductase</keyword>
<dbReference type="InterPro" id="IPR001670">
    <property type="entry name" value="ADH_Fe/GldA"/>
</dbReference>
<dbReference type="FunFam" id="3.40.50.1970:FF:000003">
    <property type="entry name" value="Alcohol dehydrogenase, iron-containing"/>
    <property type="match status" value="1"/>
</dbReference>
<sequence>MEIPAFSTVRLPRIIFAENSHTQLPSLVATYGRQMLLVTGTSSFRATPYWPPLRDALTAAGLQWSDVIIDGEPSPQQVDRIVAEFHQKGIDCVLGIGGGSVLDAAKAIAGLLPKGNSVMDYLEGVGQGLSYTGSAVPFIAVPTTAGTGSEATMNAVLSEQGRDGFKKSFRHPDLVAEIAVVDPLLLTSCPPALIAANGMDAFTQLLESYLSCRANPLTDALAWSGLQSMSQHFLAAWEGGDGAAARQGRAGIAYGALISGITLAQVGLGSVHGLASPLGAYFPIPHGVVCGTLVAAATEGNIRSLRQRQSDSPALEKYAQLGRLLNPGTALTDPQAWEALITRLHEWTQRLALPRLGHYGVLASDVDSIVAGCRGGSMRTNPIVLTDDEIREIIESRR</sequence>
<dbReference type="Gene3D" id="1.20.1090.10">
    <property type="entry name" value="Dehydroquinate synthase-like - alpha domain"/>
    <property type="match status" value="1"/>
</dbReference>
<dbReference type="PANTHER" id="PTHR11496">
    <property type="entry name" value="ALCOHOL DEHYDROGENASE"/>
    <property type="match status" value="1"/>
</dbReference>
<organism evidence="5">
    <name type="scientific">hydrothermal vent metagenome</name>
    <dbReference type="NCBI Taxonomy" id="652676"/>
    <lineage>
        <taxon>unclassified sequences</taxon>
        <taxon>metagenomes</taxon>
        <taxon>ecological metagenomes</taxon>
    </lineage>
</organism>
<dbReference type="Pfam" id="PF00465">
    <property type="entry name" value="Fe-ADH"/>
    <property type="match status" value="1"/>
</dbReference>
<feature type="domain" description="Alcohol dehydrogenase iron-type/glycerol dehydrogenase GldA" evidence="3">
    <location>
        <begin position="13"/>
        <end position="183"/>
    </location>
</feature>
<dbReference type="GO" id="GO:0004022">
    <property type="term" value="F:alcohol dehydrogenase (NAD+) activity"/>
    <property type="evidence" value="ECO:0007669"/>
    <property type="project" value="UniProtKB-EC"/>
</dbReference>
<protein>
    <submittedName>
        <fullName evidence="5">Alcohol dehydrogenase</fullName>
        <ecNumber evidence="5">1.1.1.1</ecNumber>
    </submittedName>
</protein>
<feature type="domain" description="Fe-containing alcohol dehydrogenase-like C-terminal" evidence="4">
    <location>
        <begin position="195"/>
        <end position="396"/>
    </location>
</feature>
<dbReference type="PANTHER" id="PTHR11496:SF102">
    <property type="entry name" value="ALCOHOL DEHYDROGENASE 4"/>
    <property type="match status" value="1"/>
</dbReference>
<evidence type="ECO:0000313" key="5">
    <source>
        <dbReference type="EMBL" id="VAX04784.1"/>
    </source>
</evidence>
<comment type="similarity">
    <text evidence="1">Belongs to the iron-containing alcohol dehydrogenase family.</text>
</comment>
<proteinExistence type="inferred from homology"/>
<dbReference type="AlphaFoldDB" id="A0A3B1AYF8"/>
<gene>
    <name evidence="5" type="ORF">MNBD_GAMMA20-785</name>
</gene>
<dbReference type="Pfam" id="PF25137">
    <property type="entry name" value="ADH_Fe_C"/>
    <property type="match status" value="1"/>
</dbReference>
<evidence type="ECO:0000256" key="1">
    <source>
        <dbReference type="ARBA" id="ARBA00007358"/>
    </source>
</evidence>
<dbReference type="GO" id="GO:0046872">
    <property type="term" value="F:metal ion binding"/>
    <property type="evidence" value="ECO:0007669"/>
    <property type="project" value="InterPro"/>
</dbReference>
<evidence type="ECO:0000259" key="3">
    <source>
        <dbReference type="Pfam" id="PF00465"/>
    </source>
</evidence>
<dbReference type="InterPro" id="IPR056798">
    <property type="entry name" value="ADH_Fe_C"/>
</dbReference>